<evidence type="ECO:0000256" key="3">
    <source>
        <dbReference type="ARBA" id="ARBA00023002"/>
    </source>
</evidence>
<gene>
    <name evidence="4" type="ORF">UFOPK1495_01022</name>
</gene>
<evidence type="ECO:0000313" key="4">
    <source>
        <dbReference type="EMBL" id="CAB4553261.1"/>
    </source>
</evidence>
<evidence type="ECO:0000256" key="1">
    <source>
        <dbReference type="ARBA" id="ARBA00022630"/>
    </source>
</evidence>
<dbReference type="EMBL" id="CAEZSU010000101">
    <property type="protein sequence ID" value="CAB4553261.1"/>
    <property type="molecule type" value="Genomic_DNA"/>
</dbReference>
<name>A0A6J6CP21_9ZZZZ</name>
<dbReference type="GO" id="GO:0018580">
    <property type="term" value="F:nitronate monooxygenase activity"/>
    <property type="evidence" value="ECO:0007669"/>
    <property type="project" value="InterPro"/>
</dbReference>
<sequence length="410" mass="43583">MSVGTVRPRTSCYIMFRVVNLMSHVTSESDYGTKGEPMSTPIAKRLGIEFPIFAFSHCRDVVAAVTNAGGFGVLGALAFGPEQLEIELNWIDEHVNGKPYGVDFAMPVNYVGKGGGDDASFESLDAMIPTQHREFVDDLLARYSVPELPPELEGGQVAAAGLNVDAMGPSQVEVCLNHPNVKMIVNALGPPPLYVIERAHEAGILVGGLAGSKVHAERQVAIGVDVIVAQGTEAGGHCGEISTMVLVPEVVDAVGPDVPVLAAGGIATGRQMAAAIALGAQGAWTGSMWLTVTEADTNPAALENMLAATSRDTVRSKAMTGKPARQLRTAWTDAWESEDSPGTLPMPLQGILHQEAGRRTQRVGTRELIGFPVGQIVGRLNKVRPTKDVVREMVEEWIDTTERMASILSD</sequence>
<dbReference type="PANTHER" id="PTHR32332">
    <property type="entry name" value="2-NITROPROPANE DIOXYGENASE"/>
    <property type="match status" value="1"/>
</dbReference>
<dbReference type="InterPro" id="IPR013785">
    <property type="entry name" value="Aldolase_TIM"/>
</dbReference>
<dbReference type="Pfam" id="PF03060">
    <property type="entry name" value="NMO"/>
    <property type="match status" value="1"/>
</dbReference>
<dbReference type="AlphaFoldDB" id="A0A6J6CP21"/>
<evidence type="ECO:0000256" key="2">
    <source>
        <dbReference type="ARBA" id="ARBA00022643"/>
    </source>
</evidence>
<keyword evidence="1" id="KW-0285">Flavoprotein</keyword>
<keyword evidence="3" id="KW-0560">Oxidoreductase</keyword>
<dbReference type="Gene3D" id="3.20.20.70">
    <property type="entry name" value="Aldolase class I"/>
    <property type="match status" value="1"/>
</dbReference>
<protein>
    <submittedName>
        <fullName evidence="4">Unannotated protein</fullName>
    </submittedName>
</protein>
<dbReference type="SUPFAM" id="SSF51412">
    <property type="entry name" value="Inosine monophosphate dehydrogenase (IMPDH)"/>
    <property type="match status" value="1"/>
</dbReference>
<dbReference type="InterPro" id="IPR004136">
    <property type="entry name" value="NMO"/>
</dbReference>
<keyword evidence="2" id="KW-0288">FMN</keyword>
<proteinExistence type="predicted"/>
<reference evidence="4" key="1">
    <citation type="submission" date="2020-05" db="EMBL/GenBank/DDBJ databases">
        <authorList>
            <person name="Chiriac C."/>
            <person name="Salcher M."/>
            <person name="Ghai R."/>
            <person name="Kavagutti S V."/>
        </authorList>
    </citation>
    <scope>NUCLEOTIDE SEQUENCE</scope>
</reference>
<accession>A0A6J6CP21</accession>
<dbReference type="CDD" id="cd04730">
    <property type="entry name" value="NPD_like"/>
    <property type="match status" value="1"/>
</dbReference>
<dbReference type="PANTHER" id="PTHR32332:SF38">
    <property type="entry name" value="MONOOXYGENASE RV1533-RELATED"/>
    <property type="match status" value="1"/>
</dbReference>
<organism evidence="4">
    <name type="scientific">freshwater metagenome</name>
    <dbReference type="NCBI Taxonomy" id="449393"/>
    <lineage>
        <taxon>unclassified sequences</taxon>
        <taxon>metagenomes</taxon>
        <taxon>ecological metagenomes</taxon>
    </lineage>
</organism>